<dbReference type="HOGENOM" id="CLU_1650007_0_0_9"/>
<proteinExistence type="predicted"/>
<dbReference type="EMBL" id="FR854373">
    <property type="protein sequence ID" value="CCC04654.1"/>
    <property type="molecule type" value="Genomic_DNA"/>
</dbReference>
<organism evidence="2">
    <name type="scientific">Limosilactobacillus reuteri subsp. suis (strain ATCC 53608 / LMG 31752 / 1063)</name>
    <name type="common">Lactobacillus reuteri</name>
    <dbReference type="NCBI Taxonomy" id="927703"/>
    <lineage>
        <taxon>Bacteria</taxon>
        <taxon>Bacillati</taxon>
        <taxon>Bacillota</taxon>
        <taxon>Bacilli</taxon>
        <taxon>Lactobacillales</taxon>
        <taxon>Lactobacillaceae</taxon>
        <taxon>Limosilactobacillus</taxon>
    </lineage>
</organism>
<dbReference type="SUPFAM" id="SSF46955">
    <property type="entry name" value="Putative DNA-binding domain"/>
    <property type="match status" value="1"/>
</dbReference>
<evidence type="ECO:0000256" key="1">
    <source>
        <dbReference type="SAM" id="MobiDB-lite"/>
    </source>
</evidence>
<dbReference type="Gene3D" id="1.10.1660.10">
    <property type="match status" value="1"/>
</dbReference>
<gene>
    <name evidence="2" type="ORF">LRATCC53608_1900</name>
</gene>
<dbReference type="InterPro" id="IPR009061">
    <property type="entry name" value="DNA-bd_dom_put_sf"/>
</dbReference>
<protein>
    <submittedName>
        <fullName evidence="2">Uncharacterized protein</fullName>
    </submittedName>
</protein>
<dbReference type="AlphaFoldDB" id="F8KGQ3"/>
<sequence length="160" mass="18175">MAQTQTKTYSITEMARICGVSVSSMRTQLIKRGFKPAETGENNSKLYSDKAFKTMRDYYRSKSKNGSNRQPQTTRSELIESKNAQIEQLQREVELLTAQLHTKDKQIDAMTALAESNAQLTAQAHTLDASHRLEDSTTASQNESKTVSEEPHGFFWRIFH</sequence>
<feature type="compositionally biased region" description="Polar residues" evidence="1">
    <location>
        <begin position="64"/>
        <end position="82"/>
    </location>
</feature>
<evidence type="ECO:0000313" key="2">
    <source>
        <dbReference type="EMBL" id="CCC04654.1"/>
    </source>
</evidence>
<feature type="region of interest" description="Disordered" evidence="1">
    <location>
        <begin position="57"/>
        <end position="82"/>
    </location>
</feature>
<reference evidence="2" key="2">
    <citation type="submission" date="2011-05" db="EMBL/GenBank/DDBJ databases">
        <authorList>
            <person name="Davey R."/>
        </authorList>
    </citation>
    <scope>NUCLEOTIDE SEQUENCE</scope>
    <source>
        <strain evidence="2">ATCC 53608</strain>
    </source>
</reference>
<accession>F8KGQ3</accession>
<reference evidence="2" key="1">
    <citation type="journal article" date="2011" name="J. Bacteriol.">
        <title>Genome sequence of the vertebrate gut symbiont Lactobacillus reuteri ATCC 53608.</title>
        <authorList>
            <person name="Heavens D."/>
            <person name="Tailford L.E."/>
            <person name="Crossman L."/>
            <person name="Jeffers F."/>
            <person name="Mackenzie D.A."/>
            <person name="Caccamo M."/>
            <person name="Juge N."/>
        </authorList>
    </citation>
    <scope>NUCLEOTIDE SEQUENCE [LARGE SCALE GENOMIC DNA]</scope>
    <source>
        <strain evidence="2">ATCC 53608</strain>
    </source>
</reference>
<name>F8KGQ3_LIMR5</name>
<accession>A0A0S4NUF6</accession>